<dbReference type="EMBL" id="UINC01008990">
    <property type="protein sequence ID" value="SVA40392.1"/>
    <property type="molecule type" value="Genomic_DNA"/>
</dbReference>
<dbReference type="GO" id="GO:0036088">
    <property type="term" value="P:D-serine catabolic process"/>
    <property type="evidence" value="ECO:0007669"/>
    <property type="project" value="TreeGrafter"/>
</dbReference>
<reference evidence="2" key="1">
    <citation type="submission" date="2018-05" db="EMBL/GenBank/DDBJ databases">
        <authorList>
            <person name="Lanie J.A."/>
            <person name="Ng W.-L."/>
            <person name="Kazmierczak K.M."/>
            <person name="Andrzejewski T.M."/>
            <person name="Davidsen T.M."/>
            <person name="Wayne K.J."/>
            <person name="Tettelin H."/>
            <person name="Glass J.I."/>
            <person name="Rusch D."/>
            <person name="Podicherti R."/>
            <person name="Tsui H.-C.T."/>
            <person name="Winkler M.E."/>
        </authorList>
    </citation>
    <scope>NUCLEOTIDE SEQUENCE</scope>
</reference>
<dbReference type="InterPro" id="IPR042208">
    <property type="entry name" value="D-ser_dehydrat-like_sf"/>
</dbReference>
<dbReference type="GO" id="GO:0008721">
    <property type="term" value="F:D-serine ammonia-lyase activity"/>
    <property type="evidence" value="ECO:0007669"/>
    <property type="project" value="TreeGrafter"/>
</dbReference>
<feature type="non-terminal residue" evidence="2">
    <location>
        <position position="1"/>
    </location>
</feature>
<dbReference type="PANTHER" id="PTHR28004:SF2">
    <property type="entry name" value="D-SERINE DEHYDRATASE"/>
    <property type="match status" value="1"/>
</dbReference>
<feature type="non-terminal residue" evidence="2">
    <location>
        <position position="269"/>
    </location>
</feature>
<dbReference type="Pfam" id="PF01168">
    <property type="entry name" value="Ala_racemase_N"/>
    <property type="match status" value="1"/>
</dbReference>
<dbReference type="Gene3D" id="2.40.37.20">
    <property type="entry name" value="D-serine dehydratase-like domain"/>
    <property type="match status" value="1"/>
</dbReference>
<evidence type="ECO:0000259" key="1">
    <source>
        <dbReference type="Pfam" id="PF01168"/>
    </source>
</evidence>
<dbReference type="SUPFAM" id="SSF51419">
    <property type="entry name" value="PLP-binding barrel"/>
    <property type="match status" value="1"/>
</dbReference>
<dbReference type="InterPro" id="IPR029066">
    <property type="entry name" value="PLP-binding_barrel"/>
</dbReference>
<protein>
    <recommendedName>
        <fullName evidence="1">Alanine racemase N-terminal domain-containing protein</fullName>
    </recommendedName>
</protein>
<organism evidence="2">
    <name type="scientific">marine metagenome</name>
    <dbReference type="NCBI Taxonomy" id="408172"/>
    <lineage>
        <taxon>unclassified sequences</taxon>
        <taxon>metagenomes</taxon>
        <taxon>ecological metagenomes</taxon>
    </lineage>
</organism>
<dbReference type="Gene3D" id="3.20.20.10">
    <property type="entry name" value="Alanine racemase"/>
    <property type="match status" value="1"/>
</dbReference>
<name>A0A381VJC8_9ZZZZ</name>
<evidence type="ECO:0000313" key="2">
    <source>
        <dbReference type="EMBL" id="SVA40392.1"/>
    </source>
</evidence>
<dbReference type="InterPro" id="IPR001608">
    <property type="entry name" value="Ala_racemase_N"/>
</dbReference>
<gene>
    <name evidence="2" type="ORF">METZ01_LOCUS93246</name>
</gene>
<sequence length="269" mass="27014">VRAGDLTTPALLADAGVLDHNVAAMSAQRPGSALRPHVKAFKCTALAGLLADAGHTGFCCATVREVEGMAAAGLGDDLLLANEVLGTRRLGALVASGAARVTVAVDSPETIAAAVAGGVREVLVDVDVGMPRCGCDPADAGRLADDARAVGLSVRGVMGYEGHLMHDPKAERRAGAVAEAMEVLAGAHAEVGGDVVSGGGTGSWDCNHLVTELQAGSYVLMDGAYARLGLPFREGLVLLTTAVSVSARGWAALDGGLKALAMDSGDPVL</sequence>
<dbReference type="InterPro" id="IPR051466">
    <property type="entry name" value="D-amino_acid_metab_enzyme"/>
</dbReference>
<proteinExistence type="predicted"/>
<accession>A0A381VJC8</accession>
<feature type="domain" description="Alanine racemase N-terminal" evidence="1">
    <location>
        <begin position="17"/>
        <end position="202"/>
    </location>
</feature>
<dbReference type="AlphaFoldDB" id="A0A381VJC8"/>
<dbReference type="PANTHER" id="PTHR28004">
    <property type="entry name" value="ZGC:162816-RELATED"/>
    <property type="match status" value="1"/>
</dbReference>